<keyword evidence="2" id="KW-1185">Reference proteome</keyword>
<gene>
    <name evidence="1" type="ORF">SAMN05444320_1011080</name>
</gene>
<evidence type="ECO:0000313" key="2">
    <source>
        <dbReference type="Proteomes" id="UP000184501"/>
    </source>
</evidence>
<organism evidence="1 2">
    <name type="scientific">Streptoalloteichus hindustanus</name>
    <dbReference type="NCBI Taxonomy" id="2017"/>
    <lineage>
        <taxon>Bacteria</taxon>
        <taxon>Bacillati</taxon>
        <taxon>Actinomycetota</taxon>
        <taxon>Actinomycetes</taxon>
        <taxon>Pseudonocardiales</taxon>
        <taxon>Pseudonocardiaceae</taxon>
        <taxon>Streptoalloteichus</taxon>
    </lineage>
</organism>
<dbReference type="EMBL" id="FQVN01000001">
    <property type="protein sequence ID" value="SHE78616.1"/>
    <property type="molecule type" value="Genomic_DNA"/>
</dbReference>
<evidence type="ECO:0000313" key="1">
    <source>
        <dbReference type="EMBL" id="SHE78616.1"/>
    </source>
</evidence>
<protein>
    <submittedName>
        <fullName evidence="1">Uncharacterized protein</fullName>
    </submittedName>
</protein>
<name>A0A1M4WBL4_STRHI</name>
<proteinExistence type="predicted"/>
<dbReference type="Proteomes" id="UP000184501">
    <property type="component" value="Unassembled WGS sequence"/>
</dbReference>
<accession>A0A1M4WBL4</accession>
<dbReference type="RefSeq" id="WP_073480093.1">
    <property type="nucleotide sequence ID" value="NZ_FQVN01000001.1"/>
</dbReference>
<dbReference type="AlphaFoldDB" id="A0A1M4WBL4"/>
<sequence>MSARVTRLAVLLGLVLALTGVGAVLVLHFRAEGAPRLAVGDCVNLTNRAVVAVDCAATDSRYRVAKVVGSADARCPNGDYDWISEEHSRLSDQTLCLMPNAREGDCFAGGNGSKYAELSRIGCDGEWTVRVGRVIEGRSDRALCTAPQGFARVFAEPAATLCFLKP</sequence>
<dbReference type="OrthoDB" id="4749283at2"/>
<dbReference type="STRING" id="2017.SAMN05444320_1011080"/>
<reference evidence="1 2" key="1">
    <citation type="submission" date="2016-11" db="EMBL/GenBank/DDBJ databases">
        <authorList>
            <person name="Jaros S."/>
            <person name="Januszkiewicz K."/>
            <person name="Wedrychowicz H."/>
        </authorList>
    </citation>
    <scope>NUCLEOTIDE SEQUENCE [LARGE SCALE GENOMIC DNA]</scope>
    <source>
        <strain evidence="1 2">DSM 44523</strain>
    </source>
</reference>